<dbReference type="GO" id="GO:0005886">
    <property type="term" value="C:plasma membrane"/>
    <property type="evidence" value="ECO:0007669"/>
    <property type="project" value="UniProtKB-SubCell"/>
</dbReference>
<evidence type="ECO:0000313" key="9">
    <source>
        <dbReference type="EMBL" id="SFM16810.1"/>
    </source>
</evidence>
<dbReference type="PANTHER" id="PTHR43738:SF2">
    <property type="entry name" value="ABC TRANSPORTER PERMEASE"/>
    <property type="match status" value="1"/>
</dbReference>
<evidence type="ECO:0000259" key="7">
    <source>
        <dbReference type="Pfam" id="PF02687"/>
    </source>
</evidence>
<evidence type="ECO:0000256" key="6">
    <source>
        <dbReference type="SAM" id="Phobius"/>
    </source>
</evidence>
<proteinExistence type="predicted"/>
<dbReference type="Pfam" id="PF02687">
    <property type="entry name" value="FtsX"/>
    <property type="match status" value="1"/>
</dbReference>
<evidence type="ECO:0000256" key="2">
    <source>
        <dbReference type="ARBA" id="ARBA00022475"/>
    </source>
</evidence>
<dbReference type="Pfam" id="PF12704">
    <property type="entry name" value="MacB_PCD"/>
    <property type="match status" value="1"/>
</dbReference>
<dbReference type="AlphaFoldDB" id="A0A1I4NN98"/>
<dbReference type="PANTHER" id="PTHR43738">
    <property type="entry name" value="ABC TRANSPORTER, MEMBRANE PROTEIN"/>
    <property type="match status" value="1"/>
</dbReference>
<sequence length="419" mass="46310">MMFLNVIWHSLLNRKGTVLLALISVAISIFVLLGVEHIRHQAKESFNKTVSGVDLVVGARTGQLNLLLYAVFRMGNATNNIAWESYRELAADPKVAWTIPISLGDSHRGFRVVGTTQDYFTHFRFGQNTPLSFSQGQPFSQLFDVVIGADLAKKLGYRLNDEIILAHGLGQASFSLHDDHPFKVVGILRPTGTPVDQALYVSLQGMEAIHLNWKNGVKIPARKTSLDALAERDLTPKSITAFLVGLKSKMTTFHVQRQINTYSKEPLLAILPGIALTELWQMMGVMENTLRLISLLVLFSSLLGLSVMLLSSLRERRREIALFRAIGASPFFVFMIIQTEALLITLTGVLVAMLALTMSIQFAQSFLVENYGVFIDSFAFNSETLGILSLILAGTLLLGLIPALSAYRMSLHYGLATRS</sequence>
<keyword evidence="4 6" id="KW-1133">Transmembrane helix</keyword>
<accession>A0A1I4NN98</accession>
<keyword evidence="10" id="KW-1185">Reference proteome</keyword>
<evidence type="ECO:0000259" key="8">
    <source>
        <dbReference type="Pfam" id="PF12704"/>
    </source>
</evidence>
<evidence type="ECO:0000313" key="10">
    <source>
        <dbReference type="Proteomes" id="UP000199561"/>
    </source>
</evidence>
<reference evidence="9 10" key="1">
    <citation type="submission" date="2016-10" db="EMBL/GenBank/DDBJ databases">
        <authorList>
            <person name="de Groot N.N."/>
        </authorList>
    </citation>
    <scope>NUCLEOTIDE SEQUENCE [LARGE SCALE GENOMIC DNA]</scope>
    <source>
        <strain evidence="9 10">Nm146</strain>
    </source>
</reference>
<comment type="subcellular location">
    <subcellularLocation>
        <location evidence="1">Cell membrane</location>
        <topology evidence="1">Multi-pass membrane protein</topology>
    </subcellularLocation>
</comment>
<dbReference type="InterPro" id="IPR003838">
    <property type="entry name" value="ABC3_permease_C"/>
</dbReference>
<name>A0A1I4NN98_9PROT</name>
<keyword evidence="3 6" id="KW-0812">Transmembrane</keyword>
<evidence type="ECO:0000256" key="4">
    <source>
        <dbReference type="ARBA" id="ARBA00022989"/>
    </source>
</evidence>
<feature type="transmembrane region" description="Helical" evidence="6">
    <location>
        <begin position="292"/>
        <end position="310"/>
    </location>
</feature>
<feature type="transmembrane region" description="Helical" evidence="6">
    <location>
        <begin position="16"/>
        <end position="35"/>
    </location>
</feature>
<feature type="domain" description="ABC3 transporter permease C-terminal" evidence="7">
    <location>
        <begin position="292"/>
        <end position="409"/>
    </location>
</feature>
<dbReference type="Proteomes" id="UP000199561">
    <property type="component" value="Unassembled WGS sequence"/>
</dbReference>
<evidence type="ECO:0000256" key="5">
    <source>
        <dbReference type="ARBA" id="ARBA00023136"/>
    </source>
</evidence>
<feature type="transmembrane region" description="Helical" evidence="6">
    <location>
        <begin position="384"/>
        <end position="404"/>
    </location>
</feature>
<dbReference type="STRING" id="52442.SAMN05421880_10874"/>
<protein>
    <submittedName>
        <fullName evidence="9">Putative ABC transport system permease protein</fullName>
    </submittedName>
</protein>
<organism evidence="9 10">
    <name type="scientific">Nitrosomonas nitrosa</name>
    <dbReference type="NCBI Taxonomy" id="52442"/>
    <lineage>
        <taxon>Bacteria</taxon>
        <taxon>Pseudomonadati</taxon>
        <taxon>Pseudomonadota</taxon>
        <taxon>Betaproteobacteria</taxon>
        <taxon>Nitrosomonadales</taxon>
        <taxon>Nitrosomonadaceae</taxon>
        <taxon>Nitrosomonas</taxon>
    </lineage>
</organism>
<feature type="transmembrane region" description="Helical" evidence="6">
    <location>
        <begin position="331"/>
        <end position="364"/>
    </location>
</feature>
<keyword evidence="2" id="KW-1003">Cell membrane</keyword>
<keyword evidence="5 6" id="KW-0472">Membrane</keyword>
<evidence type="ECO:0000256" key="1">
    <source>
        <dbReference type="ARBA" id="ARBA00004651"/>
    </source>
</evidence>
<dbReference type="EMBL" id="FOUF01000008">
    <property type="protein sequence ID" value="SFM16810.1"/>
    <property type="molecule type" value="Genomic_DNA"/>
</dbReference>
<dbReference type="InterPro" id="IPR051125">
    <property type="entry name" value="ABC-4/HrtB_transporter"/>
</dbReference>
<dbReference type="RefSeq" id="WP_218143427.1">
    <property type="nucleotide sequence ID" value="NZ_FOUF01000008.1"/>
</dbReference>
<gene>
    <name evidence="9" type="ORF">SAMN05421880_10874</name>
</gene>
<feature type="domain" description="MacB-like periplasmic core" evidence="8">
    <location>
        <begin position="19"/>
        <end position="210"/>
    </location>
</feature>
<evidence type="ECO:0000256" key="3">
    <source>
        <dbReference type="ARBA" id="ARBA00022692"/>
    </source>
</evidence>
<dbReference type="InterPro" id="IPR025857">
    <property type="entry name" value="MacB_PCD"/>
</dbReference>